<dbReference type="GO" id="GO:0004519">
    <property type="term" value="F:endonuclease activity"/>
    <property type="evidence" value="ECO:0007669"/>
    <property type="project" value="UniProtKB-KW"/>
</dbReference>
<evidence type="ECO:0000256" key="6">
    <source>
        <dbReference type="ARBA" id="ARBA00029466"/>
    </source>
</evidence>
<keyword evidence="2 7" id="KW-0255">Endonuclease</keyword>
<comment type="caution">
    <text evidence="7">The sequence shown here is derived from an EMBL/GenBank/DDBJ whole genome shotgun (WGS) entry which is preliminary data.</text>
</comment>
<dbReference type="Pfam" id="PF03852">
    <property type="entry name" value="Vsr"/>
    <property type="match status" value="1"/>
</dbReference>
<keyword evidence="4" id="KW-0378">Hydrolase</keyword>
<dbReference type="SUPFAM" id="SSF52980">
    <property type="entry name" value="Restriction endonuclease-like"/>
    <property type="match status" value="1"/>
</dbReference>
<evidence type="ECO:0000256" key="1">
    <source>
        <dbReference type="ARBA" id="ARBA00022722"/>
    </source>
</evidence>
<accession>A0A2U2DQB9</accession>
<keyword evidence="5" id="KW-0234">DNA repair</keyword>
<reference evidence="7 8" key="1">
    <citation type="submission" date="2018-05" db="EMBL/GenBank/DDBJ databases">
        <title>The draft genome of strain NS-104.</title>
        <authorList>
            <person name="Hang P."/>
            <person name="Jiang J."/>
        </authorList>
    </citation>
    <scope>NUCLEOTIDE SEQUENCE [LARGE SCALE GENOMIC DNA]</scope>
    <source>
        <strain evidence="7 8">NS-104</strain>
    </source>
</reference>
<dbReference type="GO" id="GO:0006298">
    <property type="term" value="P:mismatch repair"/>
    <property type="evidence" value="ECO:0007669"/>
    <property type="project" value="InterPro"/>
</dbReference>
<dbReference type="Proteomes" id="UP000245252">
    <property type="component" value="Unassembled WGS sequence"/>
</dbReference>
<protein>
    <submittedName>
        <fullName evidence="7">Very short patch repair endonuclease</fullName>
    </submittedName>
</protein>
<dbReference type="GO" id="GO:0016787">
    <property type="term" value="F:hydrolase activity"/>
    <property type="evidence" value="ECO:0007669"/>
    <property type="project" value="UniProtKB-KW"/>
</dbReference>
<evidence type="ECO:0000256" key="3">
    <source>
        <dbReference type="ARBA" id="ARBA00022763"/>
    </source>
</evidence>
<evidence type="ECO:0000313" key="8">
    <source>
        <dbReference type="Proteomes" id="UP000245252"/>
    </source>
</evidence>
<dbReference type="InterPro" id="IPR011335">
    <property type="entry name" value="Restrct_endonuc-II-like"/>
</dbReference>
<dbReference type="Gene3D" id="3.40.960.10">
    <property type="entry name" value="VSR Endonuclease"/>
    <property type="match status" value="1"/>
</dbReference>
<comment type="similarity">
    <text evidence="6">Belongs to the Vsr family.</text>
</comment>
<dbReference type="EMBL" id="QFBC01000006">
    <property type="protein sequence ID" value="PWE55503.1"/>
    <property type="molecule type" value="Genomic_DNA"/>
</dbReference>
<name>A0A2U2DQB9_9HYPH</name>
<dbReference type="AlphaFoldDB" id="A0A2U2DQB9"/>
<dbReference type="InterPro" id="IPR004603">
    <property type="entry name" value="DNA_mismatch_endonuc_vsr"/>
</dbReference>
<dbReference type="CDD" id="cd00221">
    <property type="entry name" value="Vsr"/>
    <property type="match status" value="1"/>
</dbReference>
<organism evidence="7 8">
    <name type="scientific">Metarhizobium album</name>
    <dbReference type="NCBI Taxonomy" id="2182425"/>
    <lineage>
        <taxon>Bacteria</taxon>
        <taxon>Pseudomonadati</taxon>
        <taxon>Pseudomonadota</taxon>
        <taxon>Alphaproteobacteria</taxon>
        <taxon>Hyphomicrobiales</taxon>
        <taxon>Rhizobiaceae</taxon>
        <taxon>Metarhizobium</taxon>
    </lineage>
</organism>
<evidence type="ECO:0000256" key="4">
    <source>
        <dbReference type="ARBA" id="ARBA00022801"/>
    </source>
</evidence>
<keyword evidence="8" id="KW-1185">Reference proteome</keyword>
<proteinExistence type="inferred from homology"/>
<evidence type="ECO:0000256" key="2">
    <source>
        <dbReference type="ARBA" id="ARBA00022759"/>
    </source>
</evidence>
<dbReference type="OrthoDB" id="9801520at2"/>
<sequence length="130" mass="15186">MQRTRGRDNLFERSVRSRVHAKGIRYRIHYPVPGIKRFTCDFAIPGLKIAVFLDGCFWHGCTTHPPSVKKNSVFWLEKIARNQARDIRVREHLEKIGWTTLRFWEHEPVEFIVDKIASTVQNLRAAAISS</sequence>
<gene>
    <name evidence="7" type="ORF">DEM27_15755</name>
</gene>
<evidence type="ECO:0000256" key="5">
    <source>
        <dbReference type="ARBA" id="ARBA00023204"/>
    </source>
</evidence>
<keyword evidence="1" id="KW-0540">Nuclease</keyword>
<evidence type="ECO:0000313" key="7">
    <source>
        <dbReference type="EMBL" id="PWE55503.1"/>
    </source>
</evidence>
<keyword evidence="3" id="KW-0227">DNA damage</keyword>